<comment type="caution">
    <text evidence="1">The sequence shown here is derived from an EMBL/GenBank/DDBJ whole genome shotgun (WGS) entry which is preliminary data.</text>
</comment>
<dbReference type="Proteomes" id="UP000642144">
    <property type="component" value="Unassembled WGS sequence"/>
</dbReference>
<protein>
    <recommendedName>
        <fullName evidence="3">CopG family transcriptional regulator</fullName>
    </recommendedName>
</protein>
<evidence type="ECO:0000313" key="2">
    <source>
        <dbReference type="Proteomes" id="UP000642144"/>
    </source>
</evidence>
<reference evidence="1 2" key="1">
    <citation type="submission" date="2019-12" db="EMBL/GenBank/DDBJ databases">
        <title>Novel species isolated from a subtropical stream in China.</title>
        <authorList>
            <person name="Lu H."/>
        </authorList>
    </citation>
    <scope>NUCLEOTIDE SEQUENCE [LARGE SCALE GENOMIC DNA]</scope>
    <source>
        <strain evidence="1 2">CY42W</strain>
    </source>
</reference>
<gene>
    <name evidence="1" type="ORF">GTP69_11335</name>
</gene>
<accession>A0ABW9VZ87</accession>
<proteinExistence type="predicted"/>
<keyword evidence="2" id="KW-1185">Reference proteome</keyword>
<evidence type="ECO:0000313" key="1">
    <source>
        <dbReference type="EMBL" id="MYN27002.1"/>
    </source>
</evidence>
<dbReference type="EMBL" id="WWCT01000007">
    <property type="protein sequence ID" value="MYN27002.1"/>
    <property type="molecule type" value="Genomic_DNA"/>
</dbReference>
<dbReference type="RefSeq" id="WP_161055003.1">
    <property type="nucleotide sequence ID" value="NZ_WWCT01000007.1"/>
</dbReference>
<evidence type="ECO:0008006" key="3">
    <source>
        <dbReference type="Google" id="ProtNLM"/>
    </source>
</evidence>
<name>A0ABW9VZ87_9BURK</name>
<sequence length="79" mass="8777">MVNLQISLPEDLAQDVEELGLLKPETITEILRAEVRKLASEYLLSIAPTLAAAGDVPMSAEEVQEEIRAFRRDQNAIRS</sequence>
<organism evidence="1 2">
    <name type="scientific">Duganella levis</name>
    <dbReference type="NCBI Taxonomy" id="2692169"/>
    <lineage>
        <taxon>Bacteria</taxon>
        <taxon>Pseudomonadati</taxon>
        <taxon>Pseudomonadota</taxon>
        <taxon>Betaproteobacteria</taxon>
        <taxon>Burkholderiales</taxon>
        <taxon>Oxalobacteraceae</taxon>
        <taxon>Telluria group</taxon>
        <taxon>Duganella</taxon>
    </lineage>
</organism>